<dbReference type="OrthoDB" id="143710at2"/>
<evidence type="ECO:0000256" key="3">
    <source>
        <dbReference type="SAM" id="SignalP"/>
    </source>
</evidence>
<gene>
    <name evidence="6" type="ORF">SAMN04488242_0182</name>
</gene>
<organism evidence="6 7">
    <name type="scientific">Tessaracoccus oleiagri</name>
    <dbReference type="NCBI Taxonomy" id="686624"/>
    <lineage>
        <taxon>Bacteria</taxon>
        <taxon>Bacillati</taxon>
        <taxon>Actinomycetota</taxon>
        <taxon>Actinomycetes</taxon>
        <taxon>Propionibacteriales</taxon>
        <taxon>Propionibacteriaceae</taxon>
        <taxon>Tessaracoccus</taxon>
    </lineage>
</organism>
<feature type="signal peptide" evidence="3">
    <location>
        <begin position="1"/>
        <end position="26"/>
    </location>
</feature>
<sequence>MPTLLRLLAALCLALLAAVPAPFAHAAEEAVKRLSVRYDVRADGIIDVRYELDWDFGEKGRRGIQFDIVTRERWENDPSLDAVYEVGDVAVESPTGAPATFQAIERGGGSDGSLRLRVGDPDRTLDERRHTYVITYTIAGAMRTYDGVPELHLDVTGLGYPPIEEFDVTVAGPAPVERARCLVGSRECEARVEGGEARLSGRNADGSTITAVASFPSGSVSNSEPILEERRVEFPSLVGHDAHYEIHADGSATATVDLAYLLPTDPGRPHRLDATLPVRRPLSRTEDVVYTVTEVTAVDAAGKPLETRVEEPSRYTAQMSTQDSRVLMELPSTEREATVRLTYRFEGAVSIDGDTARFAWPLAVDHTYGIEGQTYSWNAPGPVSATEVGRTDADGFDRYAALADAVTVDGTSVSLDEAESVSQLAWMRLEFPADAVTSGTQTIEPSLDHRAWQRAMATGVGGGAGLLGLGAVGFLLGRRRLVRDQRYLGVPPGVRGNPAEVGPSPAKVNIPVRFEEPEGTDVVVGGLLHDRKYKPAHLSALLISLAAKGAITLGLPARAGQVDPNRAAKGFERNFFSAVPREETALDNSRLLKMKKRVTDEQKEWLEHSGLFLPGGEGQGLRRGLMALFGLGIPVLVWAFYLLTDPSSPVLPAPHYLAHNFLFSTLVTAGSLVAFVLVWVSHRPALSADGTVLHDQLVGLEQYIRTAEQHQLRYEESQDVFRRFLPWAVLLGLAERWAQACRTMAEQGTIPPVDASFAGGLYGVSGLVDGLNSSVQSASSSSGGSGGSGGSSGFSSSGGGSGGGGTGASSW</sequence>
<dbReference type="STRING" id="686624.SAMN04488242_0182"/>
<keyword evidence="7" id="KW-1185">Reference proteome</keyword>
<reference evidence="6 7" key="1">
    <citation type="submission" date="2016-10" db="EMBL/GenBank/DDBJ databases">
        <authorList>
            <person name="de Groot N.N."/>
        </authorList>
    </citation>
    <scope>NUCLEOTIDE SEQUENCE [LARGE SCALE GENOMIC DNA]</scope>
    <source>
        <strain evidence="6 7">CGMCC 1.9159</strain>
    </source>
</reference>
<dbReference type="InterPro" id="IPR018702">
    <property type="entry name" value="DUF2207"/>
</dbReference>
<dbReference type="Proteomes" id="UP000199475">
    <property type="component" value="Unassembled WGS sequence"/>
</dbReference>
<evidence type="ECO:0000256" key="1">
    <source>
        <dbReference type="SAM" id="MobiDB-lite"/>
    </source>
</evidence>
<dbReference type="EMBL" id="FNGP01000001">
    <property type="protein sequence ID" value="SDL09870.1"/>
    <property type="molecule type" value="Genomic_DNA"/>
</dbReference>
<feature type="chain" id="PRO_5011753153" evidence="3">
    <location>
        <begin position="27"/>
        <end position="811"/>
    </location>
</feature>
<feature type="region of interest" description="Disordered" evidence="1">
    <location>
        <begin position="778"/>
        <end position="811"/>
    </location>
</feature>
<dbReference type="RefSeq" id="WP_093248045.1">
    <property type="nucleotide sequence ID" value="NZ_FNGP01000001.1"/>
</dbReference>
<evidence type="ECO:0000256" key="2">
    <source>
        <dbReference type="SAM" id="Phobius"/>
    </source>
</evidence>
<feature type="transmembrane region" description="Helical" evidence="2">
    <location>
        <begin position="656"/>
        <end position="680"/>
    </location>
</feature>
<dbReference type="AlphaFoldDB" id="A0A1G9HAB9"/>
<dbReference type="Pfam" id="PF09972">
    <property type="entry name" value="DUF2207"/>
    <property type="match status" value="1"/>
</dbReference>
<keyword evidence="2" id="KW-0472">Membrane</keyword>
<evidence type="ECO:0000313" key="7">
    <source>
        <dbReference type="Proteomes" id="UP000199475"/>
    </source>
</evidence>
<name>A0A1G9HAB9_9ACTN</name>
<feature type="domain" description="Predicted membrane protein YciQ-like C-terminal" evidence="5">
    <location>
        <begin position="516"/>
        <end position="739"/>
    </location>
</feature>
<dbReference type="InterPro" id="IPR048389">
    <property type="entry name" value="YciQ-like_C"/>
</dbReference>
<proteinExistence type="predicted"/>
<keyword evidence="3" id="KW-0732">Signal</keyword>
<evidence type="ECO:0000259" key="5">
    <source>
        <dbReference type="Pfam" id="PF20990"/>
    </source>
</evidence>
<evidence type="ECO:0000313" key="6">
    <source>
        <dbReference type="EMBL" id="SDL09870.1"/>
    </source>
</evidence>
<accession>A0A1G9HAB9</accession>
<protein>
    <submittedName>
        <fullName evidence="6">Predicted membrane protein</fullName>
    </submittedName>
</protein>
<feature type="transmembrane region" description="Helical" evidence="2">
    <location>
        <begin position="455"/>
        <end position="476"/>
    </location>
</feature>
<keyword evidence="2" id="KW-0812">Transmembrane</keyword>
<evidence type="ECO:0000259" key="4">
    <source>
        <dbReference type="Pfam" id="PF09972"/>
    </source>
</evidence>
<keyword evidence="2" id="KW-1133">Transmembrane helix</keyword>
<feature type="domain" description="DUF2207" evidence="4">
    <location>
        <begin position="31"/>
        <end position="201"/>
    </location>
</feature>
<dbReference type="Pfam" id="PF20990">
    <property type="entry name" value="DUF2207_C"/>
    <property type="match status" value="1"/>
</dbReference>
<feature type="compositionally biased region" description="Gly residues" evidence="1">
    <location>
        <begin position="783"/>
        <end position="811"/>
    </location>
</feature>
<feature type="transmembrane region" description="Helical" evidence="2">
    <location>
        <begin position="625"/>
        <end position="644"/>
    </location>
</feature>